<dbReference type="InterPro" id="IPR002811">
    <property type="entry name" value="Asp_DH"/>
</dbReference>
<dbReference type="GO" id="GO:0033735">
    <property type="term" value="F:aspartate dehydrogenase [NAD(P)+] activity"/>
    <property type="evidence" value="ECO:0007669"/>
    <property type="project" value="UniProtKB-EC"/>
</dbReference>
<feature type="active site" evidence="6">
    <location>
        <position position="202"/>
    </location>
</feature>
<dbReference type="AlphaFoldDB" id="A0AA45C7G9"/>
<dbReference type="PIRSF" id="PIRSF005227">
    <property type="entry name" value="Asp_dh_NAD_syn"/>
    <property type="match status" value="1"/>
</dbReference>
<dbReference type="PANTHER" id="PTHR31873:SF6">
    <property type="entry name" value="ASPARTATE DEHYDROGENASE DOMAIN-CONTAINING PROTEIN"/>
    <property type="match status" value="1"/>
</dbReference>
<keyword evidence="10" id="KW-1185">Reference proteome</keyword>
<evidence type="ECO:0000256" key="6">
    <source>
        <dbReference type="HAMAP-Rule" id="MF_01265"/>
    </source>
</evidence>
<dbReference type="EC" id="1.4.1.21" evidence="6"/>
<comment type="catalytic activity">
    <reaction evidence="6">
        <text>L-aspartate + NAD(+) + H2O = oxaloacetate + NH4(+) + NADH + H(+)</text>
        <dbReference type="Rhea" id="RHEA:11788"/>
        <dbReference type="ChEBI" id="CHEBI:15377"/>
        <dbReference type="ChEBI" id="CHEBI:15378"/>
        <dbReference type="ChEBI" id="CHEBI:16452"/>
        <dbReference type="ChEBI" id="CHEBI:28938"/>
        <dbReference type="ChEBI" id="CHEBI:29991"/>
        <dbReference type="ChEBI" id="CHEBI:57540"/>
        <dbReference type="ChEBI" id="CHEBI:57945"/>
        <dbReference type="EC" id="1.4.1.21"/>
    </reaction>
</comment>
<dbReference type="Proteomes" id="UP000245921">
    <property type="component" value="Unassembled WGS sequence"/>
</dbReference>
<dbReference type="Pfam" id="PF03447">
    <property type="entry name" value="NAD_binding_3"/>
    <property type="match status" value="1"/>
</dbReference>
<dbReference type="InterPro" id="IPR005106">
    <property type="entry name" value="Asp/hSer_DH_NAD-bd"/>
</dbReference>
<feature type="binding site" evidence="6">
    <location>
        <position position="172"/>
    </location>
    <ligand>
        <name>NAD(+)</name>
        <dbReference type="ChEBI" id="CHEBI:57540"/>
    </ligand>
</feature>
<dbReference type="Pfam" id="PF01958">
    <property type="entry name" value="Asp_DH_C"/>
    <property type="match status" value="1"/>
</dbReference>
<sequence>MNIFFIGAGNCTEIILEKMQNCIKKAYLLDYDVEKINFLKEKFHFCIESDFFISDDIDFYVECASVEAVKKYTENIIRNNKNIIILSSGAFSDFDFRNNVENILKNSRSQIFIPSGAIGGIDIINSLKDEINSITIETRKPPLSFNMINTKEELIFYGTAEEAIKNYPKNINVAITLSMAVESFDKVKVKIISDPKIIKNIHKIFIDSKAGKYEIKIENNPSNNPKTSLMAPLSVVGFLKKFNNSIKVGV</sequence>
<feature type="binding site" evidence="6">
    <location>
        <position position="117"/>
    </location>
    <ligand>
        <name>NAD(+)</name>
        <dbReference type="ChEBI" id="CHEBI:57540"/>
    </ligand>
</feature>
<feature type="domain" description="Aspartate/homoserine dehydrogenase NAD-binding" evidence="8">
    <location>
        <begin position="53"/>
        <end position="113"/>
    </location>
</feature>
<evidence type="ECO:0000259" key="7">
    <source>
        <dbReference type="Pfam" id="PF01958"/>
    </source>
</evidence>
<accession>A0AA45C7G9</accession>
<proteinExistence type="inferred from homology"/>
<dbReference type="GO" id="GO:0009435">
    <property type="term" value="P:NAD+ biosynthetic process"/>
    <property type="evidence" value="ECO:0007669"/>
    <property type="project" value="UniProtKB-UniRule"/>
</dbReference>
<dbReference type="HAMAP" id="MF_01265">
    <property type="entry name" value="NadX"/>
    <property type="match status" value="1"/>
</dbReference>
<dbReference type="NCBIfam" id="NF009829">
    <property type="entry name" value="PRK13303.1-4"/>
    <property type="match status" value="1"/>
</dbReference>
<keyword evidence="5 6" id="KW-0520">NAD</keyword>
<evidence type="ECO:0000256" key="2">
    <source>
        <dbReference type="ARBA" id="ARBA00022642"/>
    </source>
</evidence>
<dbReference type="GO" id="GO:0050661">
    <property type="term" value="F:NADP binding"/>
    <property type="evidence" value="ECO:0007669"/>
    <property type="project" value="UniProtKB-UniRule"/>
</dbReference>
<dbReference type="SUPFAM" id="SSF51735">
    <property type="entry name" value="NAD(P)-binding Rossmann-fold domains"/>
    <property type="match status" value="1"/>
</dbReference>
<comment type="similarity">
    <text evidence="1 6">Belongs to the L-aspartate dehydrogenase family.</text>
</comment>
<evidence type="ECO:0000259" key="8">
    <source>
        <dbReference type="Pfam" id="PF03447"/>
    </source>
</evidence>
<dbReference type="NCBIfam" id="TIGR03855">
    <property type="entry name" value="NAD_NadX"/>
    <property type="match status" value="1"/>
</dbReference>
<dbReference type="InterPro" id="IPR011182">
    <property type="entry name" value="L-Asp_DH"/>
</dbReference>
<comment type="pathway">
    <text evidence="6">Cofactor biosynthesis; NAD(+) biosynthesis; iminoaspartate from L-aspartate (dehydrogenase route): step 1/1.</text>
</comment>
<dbReference type="EMBL" id="QGGI01000006">
    <property type="protein sequence ID" value="PWJ95305.1"/>
    <property type="molecule type" value="Genomic_DNA"/>
</dbReference>
<reference evidence="9 10" key="1">
    <citation type="submission" date="2018-05" db="EMBL/GenBank/DDBJ databases">
        <title>Genomic Encyclopedia of Type Strains, Phase IV (KMG-IV): sequencing the most valuable type-strain genomes for metagenomic binning, comparative biology and taxonomic classification.</title>
        <authorList>
            <person name="Goeker M."/>
        </authorList>
    </citation>
    <scope>NUCLEOTIDE SEQUENCE [LARGE SCALE GENOMIC DNA]</scope>
    <source>
        <strain evidence="9 10">DSM 24906</strain>
    </source>
</reference>
<evidence type="ECO:0000313" key="9">
    <source>
        <dbReference type="EMBL" id="PWJ95305.1"/>
    </source>
</evidence>
<organism evidence="9 10">
    <name type="scientific">Oceanotoga teriensis</name>
    <dbReference type="NCBI Taxonomy" id="515440"/>
    <lineage>
        <taxon>Bacteria</taxon>
        <taxon>Thermotogati</taxon>
        <taxon>Thermotogota</taxon>
        <taxon>Thermotogae</taxon>
        <taxon>Petrotogales</taxon>
        <taxon>Petrotogaceae</taxon>
        <taxon>Oceanotoga</taxon>
    </lineage>
</organism>
<dbReference type="SUPFAM" id="SSF55347">
    <property type="entry name" value="Glyceraldehyde-3-phosphate dehydrogenase-like, C-terminal domain"/>
    <property type="match status" value="1"/>
</dbReference>
<comment type="caution">
    <text evidence="9">The sequence shown here is derived from an EMBL/GenBank/DDBJ whole genome shotgun (WGS) entry which is preliminary data.</text>
</comment>
<comment type="catalytic activity">
    <reaction evidence="6">
        <text>L-aspartate + NADP(+) + H2O = oxaloacetate + NH4(+) + NADPH + H(+)</text>
        <dbReference type="Rhea" id="RHEA:11784"/>
        <dbReference type="ChEBI" id="CHEBI:15377"/>
        <dbReference type="ChEBI" id="CHEBI:15378"/>
        <dbReference type="ChEBI" id="CHEBI:16452"/>
        <dbReference type="ChEBI" id="CHEBI:28938"/>
        <dbReference type="ChEBI" id="CHEBI:29991"/>
        <dbReference type="ChEBI" id="CHEBI:57783"/>
        <dbReference type="ChEBI" id="CHEBI:58349"/>
        <dbReference type="EC" id="1.4.1.21"/>
    </reaction>
</comment>
<evidence type="ECO:0000256" key="5">
    <source>
        <dbReference type="ARBA" id="ARBA00023027"/>
    </source>
</evidence>
<gene>
    <name evidence="6" type="primary">nadX</name>
    <name evidence="9" type="ORF">C7380_106113</name>
</gene>
<dbReference type="Gene3D" id="3.30.360.10">
    <property type="entry name" value="Dihydrodipicolinate Reductase, domain 2"/>
    <property type="match status" value="1"/>
</dbReference>
<evidence type="ECO:0000256" key="4">
    <source>
        <dbReference type="ARBA" id="ARBA00023002"/>
    </source>
</evidence>
<keyword evidence="4 6" id="KW-0560">Oxidoreductase</keyword>
<dbReference type="InterPro" id="IPR020626">
    <property type="entry name" value="Asp_DH_prok"/>
</dbReference>
<dbReference type="InterPro" id="IPR022487">
    <property type="entry name" value="Asp_DH_arc"/>
</dbReference>
<dbReference type="PANTHER" id="PTHR31873">
    <property type="entry name" value="L-ASPARTATE DEHYDROGENASE-RELATED"/>
    <property type="match status" value="1"/>
</dbReference>
<dbReference type="InterPro" id="IPR036291">
    <property type="entry name" value="NAD(P)-bd_dom_sf"/>
</dbReference>
<dbReference type="GO" id="GO:0051287">
    <property type="term" value="F:NAD binding"/>
    <property type="evidence" value="ECO:0007669"/>
    <property type="project" value="UniProtKB-UniRule"/>
</dbReference>
<comment type="miscellaneous">
    <text evidence="6">The iminoaspartate product is unstable in aqueous solution and can decompose to oxaloacetate and ammonia.</text>
</comment>
<dbReference type="RefSeq" id="WP_206050532.1">
    <property type="nucleotide sequence ID" value="NZ_QGGI01000006.1"/>
</dbReference>
<dbReference type="Gene3D" id="3.40.50.720">
    <property type="entry name" value="NAD(P)-binding Rossmann-like Domain"/>
    <property type="match status" value="1"/>
</dbReference>
<feature type="domain" description="Aspartate dehydrogenase" evidence="7">
    <location>
        <begin position="150"/>
        <end position="236"/>
    </location>
</feature>
<comment type="function">
    <text evidence="6">Specifically catalyzes the NAD or NADP-dependent dehydrogenation of L-aspartate to iminoaspartate.</text>
</comment>
<evidence type="ECO:0000256" key="3">
    <source>
        <dbReference type="ARBA" id="ARBA00022857"/>
    </source>
</evidence>
<protein>
    <recommendedName>
        <fullName evidence="6">L-aspartate dehydrogenase</fullName>
        <ecNumber evidence="6">1.4.1.21</ecNumber>
    </recommendedName>
</protein>
<name>A0AA45C7G9_9BACT</name>
<evidence type="ECO:0000313" key="10">
    <source>
        <dbReference type="Proteomes" id="UP000245921"/>
    </source>
</evidence>
<evidence type="ECO:0000256" key="1">
    <source>
        <dbReference type="ARBA" id="ARBA00008331"/>
    </source>
</evidence>
<keyword evidence="2 6" id="KW-0662">Pyridine nucleotide biosynthesis</keyword>
<keyword evidence="3 6" id="KW-0521">NADP</keyword>
<dbReference type="GO" id="GO:0016639">
    <property type="term" value="F:oxidoreductase activity, acting on the CH-NH2 group of donors, NAD or NADP as acceptor"/>
    <property type="evidence" value="ECO:0007669"/>
    <property type="project" value="UniProtKB-UniRule"/>
</dbReference>